<reference evidence="5 6" key="1">
    <citation type="journal article" date="2022" name="bioRxiv">
        <title>Genomics of Preaxostyla Flagellates Illuminates Evolutionary Transitions and the Path Towards Mitochondrial Loss.</title>
        <authorList>
            <person name="Novak L.V.F."/>
            <person name="Treitli S.C."/>
            <person name="Pyrih J."/>
            <person name="Halakuc P."/>
            <person name="Pipaliya S.V."/>
            <person name="Vacek V."/>
            <person name="Brzon O."/>
            <person name="Soukal P."/>
            <person name="Eme L."/>
            <person name="Dacks J.B."/>
            <person name="Karnkowska A."/>
            <person name="Elias M."/>
            <person name="Hampl V."/>
        </authorList>
    </citation>
    <scope>NUCLEOTIDE SEQUENCE [LARGE SCALE GENOMIC DNA]</scope>
    <source>
        <strain evidence="5">NAU3</strain>
        <tissue evidence="5">Gut</tissue>
    </source>
</reference>
<proteinExistence type="predicted"/>
<dbReference type="Gene3D" id="3.30.470.20">
    <property type="entry name" value="ATP-grasp fold, B domain"/>
    <property type="match status" value="1"/>
</dbReference>
<accession>A0ABQ9YC89</accession>
<dbReference type="Proteomes" id="UP001281761">
    <property type="component" value="Unassembled WGS sequence"/>
</dbReference>
<gene>
    <name evidence="5" type="ORF">BLNAU_3729</name>
</gene>
<dbReference type="Pfam" id="PF03133">
    <property type="entry name" value="TTL"/>
    <property type="match status" value="1"/>
</dbReference>
<keyword evidence="3" id="KW-0067">ATP-binding</keyword>
<dbReference type="PROSITE" id="PS51221">
    <property type="entry name" value="TTL"/>
    <property type="match status" value="1"/>
</dbReference>
<dbReference type="SUPFAM" id="SSF56059">
    <property type="entry name" value="Glutathione synthetase ATP-binding domain-like"/>
    <property type="match status" value="1"/>
</dbReference>
<comment type="caution">
    <text evidence="5">The sequence shown here is derived from an EMBL/GenBank/DDBJ whole genome shotgun (WGS) entry which is preliminary data.</text>
</comment>
<evidence type="ECO:0000256" key="2">
    <source>
        <dbReference type="ARBA" id="ARBA00022741"/>
    </source>
</evidence>
<keyword evidence="6" id="KW-1185">Reference proteome</keyword>
<name>A0ABQ9YC89_9EUKA</name>
<keyword evidence="2" id="KW-0547">Nucleotide-binding</keyword>
<evidence type="ECO:0000313" key="6">
    <source>
        <dbReference type="Proteomes" id="UP001281761"/>
    </source>
</evidence>
<dbReference type="PANTHER" id="PTHR12241">
    <property type="entry name" value="TUBULIN POLYGLUTAMYLASE"/>
    <property type="match status" value="1"/>
</dbReference>
<feature type="region of interest" description="Disordered" evidence="4">
    <location>
        <begin position="513"/>
        <end position="546"/>
    </location>
</feature>
<evidence type="ECO:0000256" key="3">
    <source>
        <dbReference type="ARBA" id="ARBA00022840"/>
    </source>
</evidence>
<protein>
    <submittedName>
        <fullName evidence="5">Tubulin polyglutamylase TTLL13</fullName>
    </submittedName>
</protein>
<evidence type="ECO:0000256" key="4">
    <source>
        <dbReference type="SAM" id="MobiDB-lite"/>
    </source>
</evidence>
<keyword evidence="1" id="KW-0436">Ligase</keyword>
<evidence type="ECO:0000313" key="5">
    <source>
        <dbReference type="EMBL" id="KAK2961283.1"/>
    </source>
</evidence>
<evidence type="ECO:0000256" key="1">
    <source>
        <dbReference type="ARBA" id="ARBA00022598"/>
    </source>
</evidence>
<dbReference type="InterPro" id="IPR004344">
    <property type="entry name" value="TTL/TTLL_fam"/>
</dbReference>
<dbReference type="EMBL" id="JARBJD010000017">
    <property type="protein sequence ID" value="KAK2961283.1"/>
    <property type="molecule type" value="Genomic_DNA"/>
</dbReference>
<organism evidence="5 6">
    <name type="scientific">Blattamonas nauphoetae</name>
    <dbReference type="NCBI Taxonomy" id="2049346"/>
    <lineage>
        <taxon>Eukaryota</taxon>
        <taxon>Metamonada</taxon>
        <taxon>Preaxostyla</taxon>
        <taxon>Oxymonadida</taxon>
        <taxon>Blattamonas</taxon>
    </lineage>
</organism>
<feature type="region of interest" description="Disordered" evidence="4">
    <location>
        <begin position="586"/>
        <end position="613"/>
    </location>
</feature>
<sequence length="685" mass="76046">MEVDFPNQPDPNLPFCDPQTRKAKHPCVDVEGCRYDIARAALNNLQYCRCRKHEHVRLYYLDTTPQVETLTKLSPSQTMTKFPHMAHCSQKAGFFQHLNRMRLCYPDEYNFIPRTWVLPQDKAELIAEFNLQKTRKTPNTYIVKPSSGTQGVGIYLVQDIESIRPSTEQIIVQEYLNRPFLIDGLKFDLRVYVLVSSVADPNPISSSGPSLWVWLGKEGLARFCTKKYNDNITKQSLSEVFMHLTNYAVNKTSKDFVGNEEAGSDDKGSKRSLSSITRLLHEQGHDTDALWAKISSVLVKTMLALHPSLLSVYATHCAQPTEAQSGPYRTEHSQCWQMLGFDVMLDADLNPFVIEINHAASFVTDSPLDTAIKYNVIHSALTLMDDLNMASTSSEDGTNRSILESQGGFYRQIYPMCPSSLNGVSLASWMSEGLTHTPPPSEEQKSVAITRSPFCSVVDTMGIFNYAALHHTFYRLCGVKPSFGLSIIANVGPCISAEYKLYLQRCAESAKEAPDSAPATKAKAGRDARPSSSSLPPPRAHQPYTTNASRFCQFGRNSGLTQLLRMTQADFDTLFRHVTRSSGRVSAVSGSGKVQSPSSTTRDARTKVGAAPVNSASQTQMGYGEWCQAALQLALRKSEGATPLDACLHFISFLEEDLLKTEITERKPIVSRPSSMKALPPKLPN</sequence>